<protein>
    <submittedName>
        <fullName evidence="2">Uncharacterized protein</fullName>
    </submittedName>
</protein>
<keyword evidence="3" id="KW-1185">Reference proteome</keyword>
<sequence length="116" mass="13700">MASNKSFHYRWRNAHLDTPINPFKNSELFDKYKGSEKGVNEYTQKEENKKQLQSKQQRSRRRLKNGQAHAIKIVTSYRRTTLPFSKGSSLYAWIRLLLTILERLRNGANDDQTIED</sequence>
<accession>A0A3M7T350</accession>
<evidence type="ECO:0000313" key="3">
    <source>
        <dbReference type="Proteomes" id="UP000276133"/>
    </source>
</evidence>
<name>A0A3M7T350_BRAPC</name>
<dbReference type="EMBL" id="REGN01000364">
    <property type="protein sequence ID" value="RNA42464.1"/>
    <property type="molecule type" value="Genomic_DNA"/>
</dbReference>
<proteinExistence type="predicted"/>
<feature type="region of interest" description="Disordered" evidence="1">
    <location>
        <begin position="41"/>
        <end position="66"/>
    </location>
</feature>
<feature type="compositionally biased region" description="Basic and acidic residues" evidence="1">
    <location>
        <begin position="41"/>
        <end position="50"/>
    </location>
</feature>
<organism evidence="2 3">
    <name type="scientific">Brachionus plicatilis</name>
    <name type="common">Marine rotifer</name>
    <name type="synonym">Brachionus muelleri</name>
    <dbReference type="NCBI Taxonomy" id="10195"/>
    <lineage>
        <taxon>Eukaryota</taxon>
        <taxon>Metazoa</taxon>
        <taxon>Spiralia</taxon>
        <taxon>Gnathifera</taxon>
        <taxon>Rotifera</taxon>
        <taxon>Eurotatoria</taxon>
        <taxon>Monogononta</taxon>
        <taxon>Pseudotrocha</taxon>
        <taxon>Ploima</taxon>
        <taxon>Brachionidae</taxon>
        <taxon>Brachionus</taxon>
    </lineage>
</organism>
<comment type="caution">
    <text evidence="2">The sequence shown here is derived from an EMBL/GenBank/DDBJ whole genome shotgun (WGS) entry which is preliminary data.</text>
</comment>
<dbReference type="Proteomes" id="UP000276133">
    <property type="component" value="Unassembled WGS sequence"/>
</dbReference>
<evidence type="ECO:0000313" key="2">
    <source>
        <dbReference type="EMBL" id="RNA42464.1"/>
    </source>
</evidence>
<gene>
    <name evidence="2" type="ORF">BpHYR1_020044</name>
</gene>
<dbReference type="AlphaFoldDB" id="A0A3M7T350"/>
<evidence type="ECO:0000256" key="1">
    <source>
        <dbReference type="SAM" id="MobiDB-lite"/>
    </source>
</evidence>
<reference evidence="2 3" key="1">
    <citation type="journal article" date="2018" name="Sci. Rep.">
        <title>Genomic signatures of local adaptation to the degree of environmental predictability in rotifers.</title>
        <authorList>
            <person name="Franch-Gras L."/>
            <person name="Hahn C."/>
            <person name="Garcia-Roger E.M."/>
            <person name="Carmona M.J."/>
            <person name="Serra M."/>
            <person name="Gomez A."/>
        </authorList>
    </citation>
    <scope>NUCLEOTIDE SEQUENCE [LARGE SCALE GENOMIC DNA]</scope>
    <source>
        <strain evidence="2">HYR1</strain>
    </source>
</reference>